<evidence type="ECO:0008006" key="3">
    <source>
        <dbReference type="Google" id="ProtNLM"/>
    </source>
</evidence>
<dbReference type="Proteomes" id="UP001596500">
    <property type="component" value="Unassembled WGS sequence"/>
</dbReference>
<organism evidence="1 2">
    <name type="scientific">Laceyella putida</name>
    <dbReference type="NCBI Taxonomy" id="110101"/>
    <lineage>
        <taxon>Bacteria</taxon>
        <taxon>Bacillati</taxon>
        <taxon>Bacillota</taxon>
        <taxon>Bacilli</taxon>
        <taxon>Bacillales</taxon>
        <taxon>Thermoactinomycetaceae</taxon>
        <taxon>Laceyella</taxon>
    </lineage>
</organism>
<reference evidence="2" key="1">
    <citation type="journal article" date="2019" name="Int. J. Syst. Evol. Microbiol.">
        <title>The Global Catalogue of Microorganisms (GCM) 10K type strain sequencing project: providing services to taxonomists for standard genome sequencing and annotation.</title>
        <authorList>
            <consortium name="The Broad Institute Genomics Platform"/>
            <consortium name="The Broad Institute Genome Sequencing Center for Infectious Disease"/>
            <person name="Wu L."/>
            <person name="Ma J."/>
        </authorList>
    </citation>
    <scope>NUCLEOTIDE SEQUENCE [LARGE SCALE GENOMIC DNA]</scope>
    <source>
        <strain evidence="2">CGMCC 1.12942</strain>
    </source>
</reference>
<sequence>MPRKYGSPTTCWRRLQQWTEDGTWDRIWRALLLQLDSQSKIEWAQAFLDCLVGSFPFP</sequence>
<gene>
    <name evidence="1" type="ORF">ACFQNG_16760</name>
</gene>
<evidence type="ECO:0000313" key="1">
    <source>
        <dbReference type="EMBL" id="MFC7442726.1"/>
    </source>
</evidence>
<comment type="caution">
    <text evidence="1">The sequence shown here is derived from an EMBL/GenBank/DDBJ whole genome shotgun (WGS) entry which is preliminary data.</text>
</comment>
<keyword evidence="2" id="KW-1185">Reference proteome</keyword>
<accession>A0ABW2RP42</accession>
<dbReference type="EMBL" id="JBHTBW010000060">
    <property type="protein sequence ID" value="MFC7442726.1"/>
    <property type="molecule type" value="Genomic_DNA"/>
</dbReference>
<name>A0ABW2RP42_9BACL</name>
<dbReference type="RefSeq" id="WP_379866796.1">
    <property type="nucleotide sequence ID" value="NZ_JBHTBW010000060.1"/>
</dbReference>
<evidence type="ECO:0000313" key="2">
    <source>
        <dbReference type="Proteomes" id="UP001596500"/>
    </source>
</evidence>
<proteinExistence type="predicted"/>
<protein>
    <recommendedName>
        <fullName evidence="3">Transposase</fullName>
    </recommendedName>
</protein>